<feature type="transmembrane region" description="Helical" evidence="11">
    <location>
        <begin position="283"/>
        <end position="300"/>
    </location>
</feature>
<protein>
    <recommendedName>
        <fullName evidence="11">Mannosyltransferase</fullName>
        <ecNumber evidence="11">2.4.1.-</ecNumber>
    </recommendedName>
</protein>
<keyword evidence="4 11" id="KW-0328">Glycosyltransferase</keyword>
<reference evidence="13 14" key="1">
    <citation type="submission" date="2019-07" db="EMBL/GenBank/DDBJ databases">
        <title>Genome assembly of two rare yeast pathogens: Diutina rugosa and Trichomonascus ciferrii.</title>
        <authorList>
            <person name="Mixao V."/>
            <person name="Saus E."/>
            <person name="Hansen A."/>
            <person name="Lass-Flor C."/>
            <person name="Gabaldon T."/>
        </authorList>
    </citation>
    <scope>NUCLEOTIDE SEQUENCE [LARGE SCALE GENOMIC DNA]</scope>
    <source>
        <strain evidence="13 14">CBS 613</strain>
    </source>
</reference>
<evidence type="ECO:0000313" key="13">
    <source>
        <dbReference type="EMBL" id="KAA8901156.1"/>
    </source>
</evidence>
<evidence type="ECO:0000256" key="11">
    <source>
        <dbReference type="RuleBase" id="RU363075"/>
    </source>
</evidence>
<dbReference type="OrthoDB" id="10066429at2759"/>
<keyword evidence="12" id="KW-0732">Signal</keyword>
<comment type="subcellular location">
    <subcellularLocation>
        <location evidence="1 11">Endoplasmic reticulum membrane</location>
        <topology evidence="1 11">Multi-pass membrane protein</topology>
    </subcellularLocation>
</comment>
<evidence type="ECO:0000256" key="4">
    <source>
        <dbReference type="ARBA" id="ARBA00022676"/>
    </source>
</evidence>
<dbReference type="Proteomes" id="UP000449547">
    <property type="component" value="Unassembled WGS sequence"/>
</dbReference>
<feature type="chain" id="PRO_5024986270" description="Mannosyltransferase" evidence="12">
    <location>
        <begin position="24"/>
        <end position="482"/>
    </location>
</feature>
<evidence type="ECO:0000256" key="7">
    <source>
        <dbReference type="ARBA" id="ARBA00022824"/>
    </source>
</evidence>
<keyword evidence="6 11" id="KW-0812">Transmembrane</keyword>
<evidence type="ECO:0000256" key="8">
    <source>
        <dbReference type="ARBA" id="ARBA00022989"/>
    </source>
</evidence>
<feature type="transmembrane region" description="Helical" evidence="11">
    <location>
        <begin position="162"/>
        <end position="188"/>
    </location>
</feature>
<dbReference type="EMBL" id="SWFT01000105">
    <property type="protein sequence ID" value="KAA8901156.1"/>
    <property type="molecule type" value="Genomic_DNA"/>
</dbReference>
<evidence type="ECO:0000256" key="2">
    <source>
        <dbReference type="ARBA" id="ARBA00004687"/>
    </source>
</evidence>
<evidence type="ECO:0000256" key="10">
    <source>
        <dbReference type="ARBA" id="ARBA00038466"/>
    </source>
</evidence>
<dbReference type="PANTHER" id="PTHR22760">
    <property type="entry name" value="GLYCOSYLTRANSFERASE"/>
    <property type="match status" value="1"/>
</dbReference>
<evidence type="ECO:0000313" key="14">
    <source>
        <dbReference type="Proteomes" id="UP000449547"/>
    </source>
</evidence>
<organism evidence="13 14">
    <name type="scientific">Diutina rugosa</name>
    <name type="common">Yeast</name>
    <name type="synonym">Candida rugosa</name>
    <dbReference type="NCBI Taxonomy" id="5481"/>
    <lineage>
        <taxon>Eukaryota</taxon>
        <taxon>Fungi</taxon>
        <taxon>Dikarya</taxon>
        <taxon>Ascomycota</taxon>
        <taxon>Saccharomycotina</taxon>
        <taxon>Pichiomycetes</taxon>
        <taxon>Debaryomycetaceae</taxon>
        <taxon>Diutina</taxon>
    </lineage>
</organism>
<dbReference type="RefSeq" id="XP_034011779.1">
    <property type="nucleotide sequence ID" value="XM_034156298.1"/>
</dbReference>
<comment type="caution">
    <text evidence="13">The sequence shown here is derived from an EMBL/GenBank/DDBJ whole genome shotgun (WGS) entry which is preliminary data.</text>
</comment>
<gene>
    <name evidence="13" type="ORF">DIURU_003526</name>
</gene>
<dbReference type="PANTHER" id="PTHR22760:SF3">
    <property type="entry name" value="GPI MANNOSYLTRANSFERASE 4"/>
    <property type="match status" value="1"/>
</dbReference>
<feature type="transmembrane region" description="Helical" evidence="11">
    <location>
        <begin position="332"/>
        <end position="351"/>
    </location>
</feature>
<dbReference type="OMA" id="GIMHQNG"/>
<evidence type="ECO:0000256" key="5">
    <source>
        <dbReference type="ARBA" id="ARBA00022679"/>
    </source>
</evidence>
<keyword evidence="7 11" id="KW-0256">Endoplasmic reticulum</keyword>
<feature type="signal peptide" evidence="12">
    <location>
        <begin position="1"/>
        <end position="23"/>
    </location>
</feature>
<keyword evidence="3" id="KW-0337">GPI-anchor biosynthesis</keyword>
<sequence length="482" mass="55150">MLGWRSVYLGSVALRFVFGLADSYIHPDEHFQSMEVLTHRLLGYNWTEAWEFTSKARSLMPLYAAYGPLVWLNHYMGLSPLQLWYLIRLGQLVVSWMMIDWCIHRMLPTKPERVKATLFVATSYITLAHQSHLFSNCLESVLLMVAVFMIDDIRGSMHTHKWRMNAALAVVVAVGLFTRITFPAFLIIPGWFVLQYWWNYPPIGFAAIIVFGLTCLGLVAGDSYLYGEPWTVAPLNNLKYNVSVDNLAQHGLHPYWTHIAVNLPQLLGPGIIFLFWGKAYKRTVPFLTVVSGLVFLSVVPHQEARFLIPLVPVACCCFNLDLGWVTPWLIKLWYLFNLALAVLMGVFHQGGVVPAVDYLRQQRQVEEPITQLWWRTYSPPTWMLADTSNQYQFVKSSVAASSSQLAVVDCMGMDPEEFTDYVNKYPKPVYVVMPQASFATVESSLEGTVNKTWSFWYHYDLDHLDFSDTNTLHPGLSIFHII</sequence>
<feature type="transmembrane region" description="Helical" evidence="11">
    <location>
        <begin position="255"/>
        <end position="276"/>
    </location>
</feature>
<evidence type="ECO:0000256" key="12">
    <source>
        <dbReference type="SAM" id="SignalP"/>
    </source>
</evidence>
<evidence type="ECO:0000256" key="9">
    <source>
        <dbReference type="ARBA" id="ARBA00023136"/>
    </source>
</evidence>
<dbReference type="Pfam" id="PF03901">
    <property type="entry name" value="Glyco_transf_22"/>
    <property type="match status" value="1"/>
</dbReference>
<keyword evidence="9 11" id="KW-0472">Membrane</keyword>
<keyword evidence="5" id="KW-0808">Transferase</keyword>
<keyword evidence="14" id="KW-1185">Reference proteome</keyword>
<feature type="transmembrane region" description="Helical" evidence="11">
    <location>
        <begin position="306"/>
        <end position="325"/>
    </location>
</feature>
<evidence type="ECO:0000256" key="1">
    <source>
        <dbReference type="ARBA" id="ARBA00004477"/>
    </source>
</evidence>
<feature type="transmembrane region" description="Helical" evidence="11">
    <location>
        <begin position="200"/>
        <end position="220"/>
    </location>
</feature>
<dbReference type="GO" id="GO:0000026">
    <property type="term" value="F:alpha-1,2-mannosyltransferase activity"/>
    <property type="evidence" value="ECO:0007669"/>
    <property type="project" value="TreeGrafter"/>
</dbReference>
<comment type="pathway">
    <text evidence="2">Glycolipid biosynthesis; glycosylphosphatidylinositol-anchor biosynthesis.</text>
</comment>
<dbReference type="VEuPathDB" id="FungiDB:DIURU_003526"/>
<name>A0A642UN84_DIURU</name>
<proteinExistence type="inferred from homology"/>
<keyword evidence="8 11" id="KW-1133">Transmembrane helix</keyword>
<evidence type="ECO:0000256" key="6">
    <source>
        <dbReference type="ARBA" id="ARBA00022692"/>
    </source>
</evidence>
<accession>A0A642UN84</accession>
<dbReference type="GO" id="GO:0005789">
    <property type="term" value="C:endoplasmic reticulum membrane"/>
    <property type="evidence" value="ECO:0007669"/>
    <property type="project" value="UniProtKB-SubCell"/>
</dbReference>
<dbReference type="EC" id="2.4.1.-" evidence="11"/>
<dbReference type="GeneID" id="54782177"/>
<dbReference type="GO" id="GO:0006506">
    <property type="term" value="P:GPI anchor biosynthetic process"/>
    <property type="evidence" value="ECO:0007669"/>
    <property type="project" value="UniProtKB-KW"/>
</dbReference>
<comment type="similarity">
    <text evidence="10">Belongs to the glycosyltransferase 22 family. PIGZ subfamily.</text>
</comment>
<dbReference type="AlphaFoldDB" id="A0A642UN84"/>
<evidence type="ECO:0000256" key="3">
    <source>
        <dbReference type="ARBA" id="ARBA00022502"/>
    </source>
</evidence>
<dbReference type="InterPro" id="IPR005599">
    <property type="entry name" value="GPI_mannosylTrfase"/>
</dbReference>